<feature type="compositionally biased region" description="Basic and acidic residues" evidence="1">
    <location>
        <begin position="50"/>
        <end position="61"/>
    </location>
</feature>
<proteinExistence type="predicted"/>
<feature type="non-terminal residue" evidence="2">
    <location>
        <position position="193"/>
    </location>
</feature>
<name>A0A7J6QHL0_PEROL</name>
<evidence type="ECO:0000313" key="3">
    <source>
        <dbReference type="Proteomes" id="UP000553632"/>
    </source>
</evidence>
<evidence type="ECO:0000313" key="2">
    <source>
        <dbReference type="EMBL" id="KAF4707601.1"/>
    </source>
</evidence>
<sequence length="193" mass="20427">NGFVTTRRTPPIEQRAFHPPPRRKKGAKKPPGVSSNNRRASYGGVIEYRGPSKAEGRRSLGSDDGAIVSSSPSYHRQQQQQQQQAFTPPPTPPPALVTSRPSTGSGNGSSTQHPRTANSLLDYRPSNTSSRILSSGFNLINVSTRTQGGLTPRTREGMKGPGGSGGDNNSSSSQHWTASFGSATGRGFIAGQQ</sequence>
<dbReference type="EMBL" id="JABANO010033025">
    <property type="protein sequence ID" value="KAF4707601.1"/>
    <property type="molecule type" value="Genomic_DNA"/>
</dbReference>
<protein>
    <submittedName>
        <fullName evidence="2">Uncharacterized protein</fullName>
    </submittedName>
</protein>
<keyword evidence="3" id="KW-1185">Reference proteome</keyword>
<accession>A0A7J6QHL0</accession>
<feature type="non-terminal residue" evidence="2">
    <location>
        <position position="1"/>
    </location>
</feature>
<feature type="compositionally biased region" description="Polar residues" evidence="1">
    <location>
        <begin position="99"/>
        <end position="149"/>
    </location>
</feature>
<organism evidence="2 3">
    <name type="scientific">Perkinsus olseni</name>
    <name type="common">Perkinsus atlanticus</name>
    <dbReference type="NCBI Taxonomy" id="32597"/>
    <lineage>
        <taxon>Eukaryota</taxon>
        <taxon>Sar</taxon>
        <taxon>Alveolata</taxon>
        <taxon>Perkinsozoa</taxon>
        <taxon>Perkinsea</taxon>
        <taxon>Perkinsida</taxon>
        <taxon>Perkinsidae</taxon>
        <taxon>Perkinsus</taxon>
    </lineage>
</organism>
<feature type="compositionally biased region" description="Low complexity" evidence="1">
    <location>
        <begin position="77"/>
        <end position="86"/>
    </location>
</feature>
<gene>
    <name evidence="2" type="ORF">FOZ63_017886</name>
</gene>
<evidence type="ECO:0000256" key="1">
    <source>
        <dbReference type="SAM" id="MobiDB-lite"/>
    </source>
</evidence>
<comment type="caution">
    <text evidence="2">The sequence shown here is derived from an EMBL/GenBank/DDBJ whole genome shotgun (WGS) entry which is preliminary data.</text>
</comment>
<reference evidence="2 3" key="1">
    <citation type="submission" date="2020-04" db="EMBL/GenBank/DDBJ databases">
        <title>Perkinsus olseni comparative genomics.</title>
        <authorList>
            <person name="Bogema D.R."/>
        </authorList>
    </citation>
    <scope>NUCLEOTIDE SEQUENCE [LARGE SCALE GENOMIC DNA]</scope>
    <source>
        <strain evidence="2 3">ATCC PRA-207</strain>
    </source>
</reference>
<dbReference type="Proteomes" id="UP000553632">
    <property type="component" value="Unassembled WGS sequence"/>
</dbReference>
<feature type="region of interest" description="Disordered" evidence="1">
    <location>
        <begin position="1"/>
        <end position="193"/>
    </location>
</feature>
<dbReference type="AlphaFoldDB" id="A0A7J6QHL0"/>